<evidence type="ECO:0000256" key="3">
    <source>
        <dbReference type="HAMAP-Rule" id="MF_01077"/>
    </source>
</evidence>
<dbReference type="Pfam" id="PF02576">
    <property type="entry name" value="RimP_N"/>
    <property type="match status" value="1"/>
</dbReference>
<dbReference type="CDD" id="cd01734">
    <property type="entry name" value="YlxS_C"/>
    <property type="match status" value="1"/>
</dbReference>
<evidence type="ECO:0000259" key="5">
    <source>
        <dbReference type="Pfam" id="PF17384"/>
    </source>
</evidence>
<proteinExistence type="inferred from homology"/>
<feature type="domain" description="Ribosome maturation factor RimP C-terminal" evidence="5">
    <location>
        <begin position="122"/>
        <end position="192"/>
    </location>
</feature>
<dbReference type="GO" id="GO:0006412">
    <property type="term" value="P:translation"/>
    <property type="evidence" value="ECO:0007669"/>
    <property type="project" value="TreeGrafter"/>
</dbReference>
<sequence length="227" mass="25877">MDPLLFSVVILMKAAWIRCMSETEKINDLDEPRLFEENGVEAQVAAHIIPLLKPLGFRLVRIKLLGLNGLTLQIMVERADGSMTIEDCEIVSRTISPLLDVQNVIERKYHLEVSSPGIDRPLVRKSDFFYWQGHIAKIETNVIIDGRRKFRGTLANITQDGFTLNTDKAAYGENVYIPILFENIVDAHLVLTDELIRDTFKKNKDLNQQSIPEDIPNVSKEALNYKK</sequence>
<dbReference type="HAMAP" id="MF_01077">
    <property type="entry name" value="RimP"/>
    <property type="match status" value="1"/>
</dbReference>
<comment type="similarity">
    <text evidence="3">Belongs to the RimP family.</text>
</comment>
<dbReference type="AlphaFoldDB" id="A0A380ZBU2"/>
<evidence type="ECO:0000313" key="6">
    <source>
        <dbReference type="EMBL" id="SUV44447.1"/>
    </source>
</evidence>
<dbReference type="InterPro" id="IPR035956">
    <property type="entry name" value="RimP_N_sf"/>
</dbReference>
<dbReference type="STRING" id="33044.GCA_900005695_00602"/>
<name>A0A380ZBU2_BARDO</name>
<dbReference type="GO" id="GO:0005829">
    <property type="term" value="C:cytosol"/>
    <property type="evidence" value="ECO:0007669"/>
    <property type="project" value="TreeGrafter"/>
</dbReference>
<dbReference type="Gene3D" id="3.30.300.70">
    <property type="entry name" value="RimP-like superfamily, N-terminal"/>
    <property type="match status" value="1"/>
</dbReference>
<comment type="subcellular location">
    <subcellularLocation>
        <location evidence="3">Cytoplasm</location>
    </subcellularLocation>
</comment>
<dbReference type="EMBL" id="UFTF01000001">
    <property type="protein sequence ID" value="SUV44447.1"/>
    <property type="molecule type" value="Genomic_DNA"/>
</dbReference>
<keyword evidence="1 3" id="KW-0963">Cytoplasm</keyword>
<accession>A0A380ZBU2</accession>
<dbReference type="PANTHER" id="PTHR33867:SF1">
    <property type="entry name" value="RIBOSOME MATURATION FACTOR RIMP"/>
    <property type="match status" value="1"/>
</dbReference>
<dbReference type="InterPro" id="IPR028989">
    <property type="entry name" value="RimP_N"/>
</dbReference>
<dbReference type="Pfam" id="PF17384">
    <property type="entry name" value="DUF150_C"/>
    <property type="match status" value="1"/>
</dbReference>
<evidence type="ECO:0000256" key="2">
    <source>
        <dbReference type="ARBA" id="ARBA00022517"/>
    </source>
</evidence>
<dbReference type="PANTHER" id="PTHR33867">
    <property type="entry name" value="RIBOSOME MATURATION FACTOR RIMP"/>
    <property type="match status" value="1"/>
</dbReference>
<feature type="domain" description="Ribosome maturation factor RimP N-terminal" evidence="4">
    <location>
        <begin position="48"/>
        <end position="119"/>
    </location>
</feature>
<dbReference type="SUPFAM" id="SSF74942">
    <property type="entry name" value="YhbC-like, C-terminal domain"/>
    <property type="match status" value="1"/>
</dbReference>
<evidence type="ECO:0000313" key="7">
    <source>
        <dbReference type="Proteomes" id="UP000254950"/>
    </source>
</evidence>
<evidence type="ECO:0000259" key="4">
    <source>
        <dbReference type="Pfam" id="PF02576"/>
    </source>
</evidence>
<reference evidence="6 7" key="1">
    <citation type="submission" date="2018-06" db="EMBL/GenBank/DDBJ databases">
        <authorList>
            <consortium name="Pathogen Informatics"/>
            <person name="Doyle S."/>
        </authorList>
    </citation>
    <scope>NUCLEOTIDE SEQUENCE [LARGE SCALE GENOMIC DNA]</scope>
    <source>
        <strain evidence="6 7">NCTC12862</strain>
    </source>
</reference>
<keyword evidence="2 3" id="KW-0690">Ribosome biogenesis</keyword>
<dbReference type="SUPFAM" id="SSF75420">
    <property type="entry name" value="YhbC-like, N-terminal domain"/>
    <property type="match status" value="1"/>
</dbReference>
<organism evidence="6 7">
    <name type="scientific">Bartonella doshiae</name>
    <dbReference type="NCBI Taxonomy" id="33044"/>
    <lineage>
        <taxon>Bacteria</taxon>
        <taxon>Pseudomonadati</taxon>
        <taxon>Pseudomonadota</taxon>
        <taxon>Alphaproteobacteria</taxon>
        <taxon>Hyphomicrobiales</taxon>
        <taxon>Bartonellaceae</taxon>
        <taxon>Bartonella</taxon>
    </lineage>
</organism>
<comment type="function">
    <text evidence="3">Required for maturation of 30S ribosomal subunits.</text>
</comment>
<dbReference type="NCBIfam" id="NF000932">
    <property type="entry name" value="PRK00092.2-5"/>
    <property type="match status" value="1"/>
</dbReference>
<evidence type="ECO:0000256" key="1">
    <source>
        <dbReference type="ARBA" id="ARBA00022490"/>
    </source>
</evidence>
<dbReference type="InterPro" id="IPR003728">
    <property type="entry name" value="Ribosome_maturation_RimP"/>
</dbReference>
<gene>
    <name evidence="3 6" type="primary">rimP</name>
    <name evidence="6" type="ORF">NCTC12862_00192</name>
</gene>
<protein>
    <recommendedName>
        <fullName evidence="3">Ribosome maturation factor RimP</fullName>
    </recommendedName>
</protein>
<dbReference type="InterPro" id="IPR028998">
    <property type="entry name" value="RimP_C"/>
</dbReference>
<dbReference type="InterPro" id="IPR036847">
    <property type="entry name" value="RimP_C_sf"/>
</dbReference>
<dbReference type="GO" id="GO:0000028">
    <property type="term" value="P:ribosomal small subunit assembly"/>
    <property type="evidence" value="ECO:0007669"/>
    <property type="project" value="TreeGrafter"/>
</dbReference>
<dbReference type="Proteomes" id="UP000254950">
    <property type="component" value="Unassembled WGS sequence"/>
</dbReference>